<evidence type="ECO:0000313" key="2">
    <source>
        <dbReference type="Proteomes" id="UP000502959"/>
    </source>
</evidence>
<organism evidence="1 2">
    <name type="scientific">Pantoea phage vB_PagM_SSEM1</name>
    <dbReference type="NCBI Taxonomy" id="2721760"/>
    <lineage>
        <taxon>Viruses</taxon>
        <taxon>Duplodnaviria</taxon>
        <taxon>Heunggongvirae</taxon>
        <taxon>Uroviricota</taxon>
        <taxon>Caudoviricetes</taxon>
        <taxon>Chaseviridae</taxon>
        <taxon>Cleopatravirinae</taxon>
        <taxon>Loessnervirus</taxon>
        <taxon>Loessnervirus SSEM1</taxon>
    </lineage>
</organism>
<evidence type="ECO:0000313" key="1">
    <source>
        <dbReference type="EMBL" id="QIS79384.1"/>
    </source>
</evidence>
<proteinExistence type="predicted"/>
<dbReference type="Proteomes" id="UP000502959">
    <property type="component" value="Segment"/>
</dbReference>
<protein>
    <submittedName>
        <fullName evidence="1">Uncharacterized protein</fullName>
    </submittedName>
</protein>
<accession>A0A6H0D8J2</accession>
<reference evidence="1 2" key="1">
    <citation type="submission" date="2020-03" db="EMBL/GenBank/DDBJ databases">
        <title>Complete genome sequence of Pantoea agglomerans bacteriophage vB_PagM_SSEM1.</title>
        <authorList>
            <person name="Truncaite L."/>
            <person name="Alijosius L."/>
            <person name="Petrauskaite E."/>
            <person name="Simoliunas E."/>
        </authorList>
    </citation>
    <scope>NUCLEOTIDE SEQUENCE [LARGE SCALE GENOMIC DNA]</scope>
</reference>
<gene>
    <name evidence="1" type="ORF">SSEM1_gp34</name>
</gene>
<name>A0A6H0D8J2_9CAUD</name>
<sequence>MRWPITTSLDSWVENTARKILLICFEIALCYHTLF</sequence>
<keyword evidence="2" id="KW-1185">Reference proteome</keyword>
<dbReference type="EMBL" id="MT230534">
    <property type="protein sequence ID" value="QIS79384.1"/>
    <property type="molecule type" value="Genomic_DNA"/>
</dbReference>